<proteinExistence type="predicted"/>
<keyword evidence="1" id="KW-0472">Membrane</keyword>
<organism evidence="2">
    <name type="scientific">Anguilla anguilla</name>
    <name type="common">European freshwater eel</name>
    <name type="synonym">Muraena anguilla</name>
    <dbReference type="NCBI Taxonomy" id="7936"/>
    <lineage>
        <taxon>Eukaryota</taxon>
        <taxon>Metazoa</taxon>
        <taxon>Chordata</taxon>
        <taxon>Craniata</taxon>
        <taxon>Vertebrata</taxon>
        <taxon>Euteleostomi</taxon>
        <taxon>Actinopterygii</taxon>
        <taxon>Neopterygii</taxon>
        <taxon>Teleostei</taxon>
        <taxon>Anguilliformes</taxon>
        <taxon>Anguillidae</taxon>
        <taxon>Anguilla</taxon>
    </lineage>
</organism>
<feature type="transmembrane region" description="Helical" evidence="1">
    <location>
        <begin position="12"/>
        <end position="35"/>
    </location>
</feature>
<dbReference type="AlphaFoldDB" id="A0A0E9THY9"/>
<evidence type="ECO:0000256" key="1">
    <source>
        <dbReference type="SAM" id="Phobius"/>
    </source>
</evidence>
<keyword evidence="1" id="KW-0812">Transmembrane</keyword>
<evidence type="ECO:0000313" key="2">
    <source>
        <dbReference type="EMBL" id="JAH52530.1"/>
    </source>
</evidence>
<accession>A0A0E9THY9</accession>
<reference evidence="2" key="2">
    <citation type="journal article" date="2015" name="Fish Shellfish Immunol.">
        <title>Early steps in the European eel (Anguilla anguilla)-Vibrio vulnificus interaction in the gills: Role of the RtxA13 toxin.</title>
        <authorList>
            <person name="Callol A."/>
            <person name="Pajuelo D."/>
            <person name="Ebbesson L."/>
            <person name="Teles M."/>
            <person name="MacKenzie S."/>
            <person name="Amaro C."/>
        </authorList>
    </citation>
    <scope>NUCLEOTIDE SEQUENCE</scope>
</reference>
<keyword evidence="1" id="KW-1133">Transmembrane helix</keyword>
<dbReference type="EMBL" id="GBXM01056047">
    <property type="protein sequence ID" value="JAH52530.1"/>
    <property type="molecule type" value="Transcribed_RNA"/>
</dbReference>
<name>A0A0E9THY9_ANGAN</name>
<protein>
    <submittedName>
        <fullName evidence="2">Uncharacterized protein</fullName>
    </submittedName>
</protein>
<sequence length="46" mass="5364">MFAGLRVPFGWFGFFTCLIFCLKLHRGLLVLCVYVRFCTGQINFID</sequence>
<reference evidence="2" key="1">
    <citation type="submission" date="2014-11" db="EMBL/GenBank/DDBJ databases">
        <authorList>
            <person name="Amaro Gonzalez C."/>
        </authorList>
    </citation>
    <scope>NUCLEOTIDE SEQUENCE</scope>
</reference>